<reference evidence="1" key="1">
    <citation type="submission" date="2021-10" db="EMBL/GenBank/DDBJ databases">
        <title>De novo Genome Assembly of Clathrus columnatus (Basidiomycota, Fungi) Using Illumina and Nanopore Sequence Data.</title>
        <authorList>
            <person name="Ogiso-Tanaka E."/>
            <person name="Itagaki H."/>
            <person name="Hosoya T."/>
            <person name="Hosaka K."/>
        </authorList>
    </citation>
    <scope>NUCLEOTIDE SEQUENCE</scope>
    <source>
        <strain evidence="1">MO-923</strain>
    </source>
</reference>
<evidence type="ECO:0000313" key="1">
    <source>
        <dbReference type="EMBL" id="GJJ13668.1"/>
    </source>
</evidence>
<protein>
    <submittedName>
        <fullName evidence="1">Uncharacterized protein</fullName>
    </submittedName>
</protein>
<gene>
    <name evidence="1" type="ORF">Clacol_007924</name>
</gene>
<name>A0AAV5AJK3_9AGAM</name>
<sequence>MLALPPSKDVELFDNVPLVRLHDEAEHLTAFLKALYDPRCLPWKKHDINTVRTVEGILLLANKYEADHLRERIVDLLERDWPSELSFWDINEAERIAKEESGEFETEELMPDPCAAIRLARKCNVPSILPAALYHLSRIQGISDCHLPDSLKKTFSGEIRGQTADFSLLSTEDSRCLLVGRDAILHLFEHYLKKAHNEVWSSIKRSVLNHDNCQRFSWRFEDKLRLEVLRYNSDPLSVMKRDLNSDEVRNLAELPCDSCLEDFFSSLNENRINFWDKLPSLFMLDPQ</sequence>
<keyword evidence="2" id="KW-1185">Reference proteome</keyword>
<dbReference type="Proteomes" id="UP001050691">
    <property type="component" value="Unassembled WGS sequence"/>
</dbReference>
<accession>A0AAV5AJK3</accession>
<organism evidence="1 2">
    <name type="scientific">Clathrus columnatus</name>
    <dbReference type="NCBI Taxonomy" id="1419009"/>
    <lineage>
        <taxon>Eukaryota</taxon>
        <taxon>Fungi</taxon>
        <taxon>Dikarya</taxon>
        <taxon>Basidiomycota</taxon>
        <taxon>Agaricomycotina</taxon>
        <taxon>Agaricomycetes</taxon>
        <taxon>Phallomycetidae</taxon>
        <taxon>Phallales</taxon>
        <taxon>Clathraceae</taxon>
        <taxon>Clathrus</taxon>
    </lineage>
</organism>
<proteinExistence type="predicted"/>
<evidence type="ECO:0000313" key="2">
    <source>
        <dbReference type="Proteomes" id="UP001050691"/>
    </source>
</evidence>
<dbReference type="AlphaFoldDB" id="A0AAV5AJK3"/>
<comment type="caution">
    <text evidence="1">The sequence shown here is derived from an EMBL/GenBank/DDBJ whole genome shotgun (WGS) entry which is preliminary data.</text>
</comment>
<dbReference type="EMBL" id="BPWL01000009">
    <property type="protein sequence ID" value="GJJ13668.1"/>
    <property type="molecule type" value="Genomic_DNA"/>
</dbReference>